<dbReference type="SUPFAM" id="SSF51261">
    <property type="entry name" value="Duplicated hybrid motif"/>
    <property type="match status" value="1"/>
</dbReference>
<feature type="chain" id="PRO_5023080922" evidence="1">
    <location>
        <begin position="23"/>
        <end position="389"/>
    </location>
</feature>
<organism evidence="3 4">
    <name type="scientific">Flavisphingopyxis soli</name>
    <dbReference type="NCBI Taxonomy" id="2601267"/>
    <lineage>
        <taxon>Bacteria</taxon>
        <taxon>Pseudomonadati</taxon>
        <taxon>Pseudomonadota</taxon>
        <taxon>Alphaproteobacteria</taxon>
        <taxon>Sphingomonadales</taxon>
        <taxon>Sphingopyxidaceae</taxon>
        <taxon>Flavisphingopyxis</taxon>
    </lineage>
</organism>
<dbReference type="RefSeq" id="WP_147122269.1">
    <property type="nucleotide sequence ID" value="NZ_VOPY01000001.1"/>
</dbReference>
<feature type="domain" description="M23ase beta-sheet core" evidence="2">
    <location>
        <begin position="227"/>
        <end position="324"/>
    </location>
</feature>
<dbReference type="Gene3D" id="2.70.70.10">
    <property type="entry name" value="Glucose Permease (Domain IIA)"/>
    <property type="match status" value="1"/>
</dbReference>
<evidence type="ECO:0000259" key="2">
    <source>
        <dbReference type="Pfam" id="PF01551"/>
    </source>
</evidence>
<gene>
    <name evidence="3" type="ORF">FSZ31_06150</name>
</gene>
<dbReference type="EMBL" id="VOPY01000001">
    <property type="protein sequence ID" value="TXC74277.1"/>
    <property type="molecule type" value="Genomic_DNA"/>
</dbReference>
<sequence length="389" mass="41229">MKKLYFAIFIVSNLMAVSPAMAEQPSVVPLDVVASSPPVPIEGEDGVHLLYEMRFSNFSPRGVELESIDVIEAGNVLHHYDAPALVTMIGTPGQETEGSAKLKIAPGSFALVYFDTILARKAAIPSELIHRVHIKASKPDVPASRTILDTPPLRVSRNAPIMLGPPLRGSGWVAANALSNTNDHRRTVVVVNGQARIAQRYAIDFVKLDAKGHAFRGDPSQNASWAGYGTDVLAVADGRVEALHVGVPDNSPGAAPSVPITLDTIGGNNVVLALPGGAYVFYGHLLPGSIVVQKGQQIHKGQVIAKVGNSGQSDAPHLHIHVADGASALGAEGVAYAFENFDVEGHVPSLEVLESTAGWDERPASSENRRREELPIENAVISFDGKSVN</sequence>
<evidence type="ECO:0000313" key="4">
    <source>
        <dbReference type="Proteomes" id="UP000321129"/>
    </source>
</evidence>
<evidence type="ECO:0000313" key="3">
    <source>
        <dbReference type="EMBL" id="TXC74277.1"/>
    </source>
</evidence>
<dbReference type="PANTHER" id="PTHR21666:SF270">
    <property type="entry name" value="MUREIN HYDROLASE ACTIVATOR ENVC"/>
    <property type="match status" value="1"/>
</dbReference>
<comment type="caution">
    <text evidence="3">The sequence shown here is derived from an EMBL/GenBank/DDBJ whole genome shotgun (WGS) entry which is preliminary data.</text>
</comment>
<evidence type="ECO:0000256" key="1">
    <source>
        <dbReference type="SAM" id="SignalP"/>
    </source>
</evidence>
<dbReference type="CDD" id="cd12797">
    <property type="entry name" value="M23_peptidase"/>
    <property type="match status" value="1"/>
</dbReference>
<dbReference type="OrthoDB" id="5489603at2"/>
<reference evidence="3 4" key="1">
    <citation type="submission" date="2019-08" db="EMBL/GenBank/DDBJ databases">
        <title>Sphingorhabdus soil sp. nov., isolated from arctic soil.</title>
        <authorList>
            <person name="Liu Y."/>
        </authorList>
    </citation>
    <scope>NUCLEOTIDE SEQUENCE [LARGE SCALE GENOMIC DNA]</scope>
    <source>
        <strain evidence="3 4">D-2Q-5-6</strain>
    </source>
</reference>
<accession>A0A5C6UML6</accession>
<name>A0A5C6UML6_9SPHN</name>
<dbReference type="InterPro" id="IPR016047">
    <property type="entry name" value="M23ase_b-sheet_dom"/>
</dbReference>
<dbReference type="AlphaFoldDB" id="A0A5C6UML6"/>
<dbReference type="InterPro" id="IPR011055">
    <property type="entry name" value="Dup_hybrid_motif"/>
</dbReference>
<dbReference type="Pfam" id="PF01551">
    <property type="entry name" value="Peptidase_M23"/>
    <property type="match status" value="1"/>
</dbReference>
<dbReference type="Proteomes" id="UP000321129">
    <property type="component" value="Unassembled WGS sequence"/>
</dbReference>
<dbReference type="PANTHER" id="PTHR21666">
    <property type="entry name" value="PEPTIDASE-RELATED"/>
    <property type="match status" value="1"/>
</dbReference>
<feature type="signal peptide" evidence="1">
    <location>
        <begin position="1"/>
        <end position="22"/>
    </location>
</feature>
<dbReference type="GO" id="GO:0004222">
    <property type="term" value="F:metalloendopeptidase activity"/>
    <property type="evidence" value="ECO:0007669"/>
    <property type="project" value="TreeGrafter"/>
</dbReference>
<dbReference type="InterPro" id="IPR050570">
    <property type="entry name" value="Cell_wall_metabolism_enzyme"/>
</dbReference>
<keyword evidence="1" id="KW-0732">Signal</keyword>
<protein>
    <submittedName>
        <fullName evidence="3">M23 family metallopeptidase</fullName>
    </submittedName>
</protein>
<proteinExistence type="predicted"/>
<keyword evidence="4" id="KW-1185">Reference proteome</keyword>